<feature type="transmembrane region" description="Helical" evidence="2">
    <location>
        <begin position="512"/>
        <end position="536"/>
    </location>
</feature>
<feature type="region of interest" description="Disordered" evidence="1">
    <location>
        <begin position="562"/>
        <end position="773"/>
    </location>
</feature>
<feature type="transmembrane region" description="Helical" evidence="2">
    <location>
        <begin position="474"/>
        <end position="500"/>
    </location>
</feature>
<sequence>MNPVGQPVHIKPNYKWLGILAVIALLVFLFTQVFPITASDTLEAQQTASITEQQAIESANTFKANLPIDASDRAALNNPTVTYVTDPELSGYIAREKLSTEYTRNIEKWAPYDVFRVHYQSYKYAVDVDVHMNSGNVLGFHLRPTESVSSISAQSDDGSLILDEKEKLAIPLLQKLGYDTSKLKLQTTDIETGLDYLVPDAKLGESTLHIEIIFENDQVAAITPTLTPPASYTSYIKSQTSLATWLTFLGYGLFTLVLGVLAIVFASLKRKHTSFKRGIVLTCVYTAVSMISVFNMWPYLEREYGQTGWTGQLTLLFLVILQLVLNVMMAVLLYFSLVGGDGLWRERGLNMWPRSREIGYGKYVLHSAAVGYLYAIILLGVQSIIYLIMEPAFGVFSSTDDSSSPYNMVVPALFPLLAWMAGIGEEGVYRLFGIVMLKKLLRNTFAAAAITSIIWALGHTLYPIYPVYSRPIELLIIGLLFSLVFIRYGFIAAVFAHVMFDTILMSLSLMSLGGWGNITLGIVYIILPAVIAYIIYRYTRNKGVENAYPPYVPPAPQQPYMQPGGYGTPPFPGYYPTSQQPPAPPVQPPYPGQAPNEIPNDPRRFHMYNDPAQRPAQGTDRSEPTGTAPSFDSYGNPVQPSTEQQTGQQPSSISLHKSPHQETTSHGSETDSYHPSSSPTGSHDEGSAVNLNKTPAPQGNETPIIPNDSSFGHTGHETTPSPSTSEAAQHPSHESTLAGEHKQSHSDTIEQAQSDEEQATSSSENELDTKKDS</sequence>
<reference evidence="4 5" key="1">
    <citation type="submission" date="2023-07" db="EMBL/GenBank/DDBJ databases">
        <title>Genomic Encyclopedia of Type Strains, Phase IV (KMG-IV): sequencing the most valuable type-strain genomes for metagenomic binning, comparative biology and taxonomic classification.</title>
        <authorList>
            <person name="Goeker M."/>
        </authorList>
    </citation>
    <scope>NUCLEOTIDE SEQUENCE [LARGE SCALE GENOMIC DNA]</scope>
    <source>
        <strain evidence="4 5">DSM 22170</strain>
    </source>
</reference>
<evidence type="ECO:0000256" key="2">
    <source>
        <dbReference type="SAM" id="Phobius"/>
    </source>
</evidence>
<feature type="transmembrane region" description="Helical" evidence="2">
    <location>
        <begin position="278"/>
        <end position="297"/>
    </location>
</feature>
<feature type="domain" description="CAAX prenyl protease 2/Lysostaphin resistance protein A-like" evidence="3">
    <location>
        <begin position="412"/>
        <end position="502"/>
    </location>
</feature>
<dbReference type="Proteomes" id="UP001185028">
    <property type="component" value="Unassembled WGS sequence"/>
</dbReference>
<evidence type="ECO:0000313" key="4">
    <source>
        <dbReference type="EMBL" id="MDR6243779.1"/>
    </source>
</evidence>
<evidence type="ECO:0000256" key="1">
    <source>
        <dbReference type="SAM" id="MobiDB-lite"/>
    </source>
</evidence>
<organism evidence="4 5">
    <name type="scientific">Paenibacillus hunanensis</name>
    <dbReference type="NCBI Taxonomy" id="539262"/>
    <lineage>
        <taxon>Bacteria</taxon>
        <taxon>Bacillati</taxon>
        <taxon>Bacillota</taxon>
        <taxon>Bacilli</taxon>
        <taxon>Bacillales</taxon>
        <taxon>Paenibacillaceae</taxon>
        <taxon>Paenibacillus</taxon>
    </lineage>
</organism>
<feature type="transmembrane region" description="Helical" evidence="2">
    <location>
        <begin position="317"/>
        <end position="343"/>
    </location>
</feature>
<name>A0ABU1IWY5_9BACL</name>
<dbReference type="RefSeq" id="WP_188776972.1">
    <property type="nucleotide sequence ID" value="NZ_BMMB01000008.1"/>
</dbReference>
<feature type="compositionally biased region" description="Basic and acidic residues" evidence="1">
    <location>
        <begin position="739"/>
        <end position="748"/>
    </location>
</feature>
<keyword evidence="2" id="KW-0472">Membrane</keyword>
<feature type="transmembrane region" description="Helical" evidence="2">
    <location>
        <begin position="440"/>
        <end position="462"/>
    </location>
</feature>
<evidence type="ECO:0000313" key="5">
    <source>
        <dbReference type="Proteomes" id="UP001185028"/>
    </source>
</evidence>
<dbReference type="EMBL" id="JAVDQH010000005">
    <property type="protein sequence ID" value="MDR6243779.1"/>
    <property type="molecule type" value="Genomic_DNA"/>
</dbReference>
<dbReference type="InterPro" id="IPR003675">
    <property type="entry name" value="Rce1/LyrA-like_dom"/>
</dbReference>
<keyword evidence="2" id="KW-0812">Transmembrane</keyword>
<comment type="caution">
    <text evidence="4">The sequence shown here is derived from an EMBL/GenBank/DDBJ whole genome shotgun (WGS) entry which is preliminary data.</text>
</comment>
<proteinExistence type="predicted"/>
<feature type="compositionally biased region" description="Polar residues" evidence="1">
    <location>
        <begin position="689"/>
        <end position="727"/>
    </location>
</feature>
<evidence type="ECO:0000259" key="3">
    <source>
        <dbReference type="Pfam" id="PF02517"/>
    </source>
</evidence>
<feature type="compositionally biased region" description="Polar residues" evidence="1">
    <location>
        <begin position="636"/>
        <end position="667"/>
    </location>
</feature>
<keyword evidence="5" id="KW-1185">Reference proteome</keyword>
<accession>A0ABU1IWY5</accession>
<protein>
    <recommendedName>
        <fullName evidence="3">CAAX prenyl protease 2/Lysostaphin resistance protein A-like domain-containing protein</fullName>
    </recommendedName>
</protein>
<feature type="transmembrane region" description="Helical" evidence="2">
    <location>
        <begin position="242"/>
        <end position="266"/>
    </location>
</feature>
<keyword evidence="2" id="KW-1133">Transmembrane helix</keyword>
<dbReference type="Pfam" id="PF02517">
    <property type="entry name" value="Rce1-like"/>
    <property type="match status" value="1"/>
</dbReference>
<feature type="transmembrane region" description="Helical" evidence="2">
    <location>
        <begin position="363"/>
        <end position="388"/>
    </location>
</feature>
<gene>
    <name evidence="4" type="ORF">JOC58_001672</name>
</gene>
<feature type="compositionally biased region" description="Pro residues" evidence="1">
    <location>
        <begin position="569"/>
        <end position="592"/>
    </location>
</feature>